<gene>
    <name evidence="1" type="ORF">ZOSMA_278G00160</name>
</gene>
<sequence length="25" mass="3120">MMILRRSQTLIQIFMFLLPQRRDPD</sequence>
<reference evidence="2" key="1">
    <citation type="journal article" date="2016" name="Nature">
        <title>The genome of the seagrass Zostera marina reveals angiosperm adaptation to the sea.</title>
        <authorList>
            <person name="Olsen J.L."/>
            <person name="Rouze P."/>
            <person name="Verhelst B."/>
            <person name="Lin Y.-C."/>
            <person name="Bayer T."/>
            <person name="Collen J."/>
            <person name="Dattolo E."/>
            <person name="De Paoli E."/>
            <person name="Dittami S."/>
            <person name="Maumus F."/>
            <person name="Michel G."/>
            <person name="Kersting A."/>
            <person name="Lauritano C."/>
            <person name="Lohaus R."/>
            <person name="Toepel M."/>
            <person name="Tonon T."/>
            <person name="Vanneste K."/>
            <person name="Amirebrahimi M."/>
            <person name="Brakel J."/>
            <person name="Bostroem C."/>
            <person name="Chovatia M."/>
            <person name="Grimwood J."/>
            <person name="Jenkins J.W."/>
            <person name="Jueterbock A."/>
            <person name="Mraz A."/>
            <person name="Stam W.T."/>
            <person name="Tice H."/>
            <person name="Bornberg-Bauer E."/>
            <person name="Green P.J."/>
            <person name="Pearson G.A."/>
            <person name="Procaccini G."/>
            <person name="Duarte C.M."/>
            <person name="Schmutz J."/>
            <person name="Reusch T.B.H."/>
            <person name="Van de Peer Y."/>
        </authorList>
    </citation>
    <scope>NUCLEOTIDE SEQUENCE [LARGE SCALE GENOMIC DNA]</scope>
    <source>
        <strain evidence="2">cv. Finnish</strain>
    </source>
</reference>
<comment type="caution">
    <text evidence="1">The sequence shown here is derived from an EMBL/GenBank/DDBJ whole genome shotgun (WGS) entry which is preliminary data.</text>
</comment>
<accession>A0A0K9PG05</accession>
<dbReference type="AlphaFoldDB" id="A0A0K9PG05"/>
<keyword evidence="2" id="KW-1185">Reference proteome</keyword>
<proteinExistence type="predicted"/>
<dbReference type="Proteomes" id="UP000036987">
    <property type="component" value="Unassembled WGS sequence"/>
</dbReference>
<evidence type="ECO:0000313" key="1">
    <source>
        <dbReference type="EMBL" id="KMZ67130.1"/>
    </source>
</evidence>
<name>A0A0K9PG05_ZOSMR</name>
<evidence type="ECO:0000313" key="2">
    <source>
        <dbReference type="Proteomes" id="UP000036987"/>
    </source>
</evidence>
<dbReference type="EMBL" id="LFYR01000930">
    <property type="protein sequence ID" value="KMZ67130.1"/>
    <property type="molecule type" value="Genomic_DNA"/>
</dbReference>
<protein>
    <submittedName>
        <fullName evidence="1">Uncharacterized protein</fullName>
    </submittedName>
</protein>
<organism evidence="1 2">
    <name type="scientific">Zostera marina</name>
    <name type="common">Eelgrass</name>
    <dbReference type="NCBI Taxonomy" id="29655"/>
    <lineage>
        <taxon>Eukaryota</taxon>
        <taxon>Viridiplantae</taxon>
        <taxon>Streptophyta</taxon>
        <taxon>Embryophyta</taxon>
        <taxon>Tracheophyta</taxon>
        <taxon>Spermatophyta</taxon>
        <taxon>Magnoliopsida</taxon>
        <taxon>Liliopsida</taxon>
        <taxon>Zosteraceae</taxon>
        <taxon>Zostera</taxon>
    </lineage>
</organism>